<evidence type="ECO:0000313" key="2">
    <source>
        <dbReference type="EMBL" id="MEN3324566.1"/>
    </source>
</evidence>
<dbReference type="Proteomes" id="UP001416393">
    <property type="component" value="Unassembled WGS sequence"/>
</dbReference>
<evidence type="ECO:0000313" key="3">
    <source>
        <dbReference type="Proteomes" id="UP001416393"/>
    </source>
</evidence>
<protein>
    <submittedName>
        <fullName evidence="2">GNAT family N-acetyltransferase</fullName>
    </submittedName>
</protein>
<organism evidence="2 3">
    <name type="scientific">Mariniflexile soesokkakense</name>
    <dbReference type="NCBI Taxonomy" id="1343160"/>
    <lineage>
        <taxon>Bacteria</taxon>
        <taxon>Pseudomonadati</taxon>
        <taxon>Bacteroidota</taxon>
        <taxon>Flavobacteriia</taxon>
        <taxon>Flavobacteriales</taxon>
        <taxon>Flavobacteriaceae</taxon>
        <taxon>Mariniflexile</taxon>
    </lineage>
</organism>
<dbReference type="EMBL" id="JAZHYP010000006">
    <property type="protein sequence ID" value="MEN3324566.1"/>
    <property type="molecule type" value="Genomic_DNA"/>
</dbReference>
<dbReference type="Gene3D" id="3.40.630.30">
    <property type="match status" value="1"/>
</dbReference>
<gene>
    <name evidence="2" type="ORF">VP395_12565</name>
</gene>
<dbReference type="InterPro" id="IPR000182">
    <property type="entry name" value="GNAT_dom"/>
</dbReference>
<name>A0ABV0ADD4_9FLAO</name>
<reference evidence="2 3" key="1">
    <citation type="submission" date="2024-01" db="EMBL/GenBank/DDBJ databases">
        <title>Mariniflexile litorale sp. nov., isolated from the shallow sediments of the Sea of Japan.</title>
        <authorList>
            <person name="Romanenko L."/>
            <person name="Bystritskaya E."/>
            <person name="Isaeva M."/>
        </authorList>
    </citation>
    <scope>NUCLEOTIDE SEQUENCE [LARGE SCALE GENOMIC DNA]</scope>
    <source>
        <strain evidence="2 3">KCTC 32427</strain>
    </source>
</reference>
<accession>A0ABV0ADD4</accession>
<feature type="domain" description="N-acetyltransferase" evidence="1">
    <location>
        <begin position="2"/>
        <end position="164"/>
    </location>
</feature>
<dbReference type="PROSITE" id="PS51186">
    <property type="entry name" value="GNAT"/>
    <property type="match status" value="1"/>
</dbReference>
<dbReference type="RefSeq" id="WP_346242367.1">
    <property type="nucleotide sequence ID" value="NZ_JAZHYP010000006.1"/>
</dbReference>
<keyword evidence="3" id="KW-1185">Reference proteome</keyword>
<dbReference type="CDD" id="cd04301">
    <property type="entry name" value="NAT_SF"/>
    <property type="match status" value="1"/>
</dbReference>
<dbReference type="PANTHER" id="PTHR42919">
    <property type="entry name" value="N-ALPHA-ACETYLTRANSFERASE"/>
    <property type="match status" value="1"/>
</dbReference>
<dbReference type="SUPFAM" id="SSF55729">
    <property type="entry name" value="Acyl-CoA N-acyltransferases (Nat)"/>
    <property type="match status" value="1"/>
</dbReference>
<evidence type="ECO:0000259" key="1">
    <source>
        <dbReference type="PROSITE" id="PS51186"/>
    </source>
</evidence>
<dbReference type="InterPro" id="IPR016181">
    <property type="entry name" value="Acyl_CoA_acyltransferase"/>
</dbReference>
<proteinExistence type="predicted"/>
<dbReference type="PANTHER" id="PTHR42919:SF40">
    <property type="entry name" value="FAMILY ACETYLTRANSFERASE, PUTATIVE-RELATED"/>
    <property type="match status" value="1"/>
</dbReference>
<sequence length="165" mass="18836">MIKIVPATSVTDFDCISKLAHIIWHEHYISIISLEQIDYMLVKYNSVEALEDQVNQGFLFFYITYNDVPVGYVGVKKESDFLFLSKLYVLSKYRGKKIGKAAMQYVIKLASSFALSKVKLHVNKYNANSILAYEKMGFVNVGSLVTDIGKGFIMDDYEMEKTIDN</sequence>
<dbReference type="InterPro" id="IPR051556">
    <property type="entry name" value="N-term/lysine_N-AcTrnsfr"/>
</dbReference>
<comment type="caution">
    <text evidence="2">The sequence shown here is derived from an EMBL/GenBank/DDBJ whole genome shotgun (WGS) entry which is preliminary data.</text>
</comment>
<dbReference type="Pfam" id="PF00583">
    <property type="entry name" value="Acetyltransf_1"/>
    <property type="match status" value="1"/>
</dbReference>